<dbReference type="PROSITE" id="PS00893">
    <property type="entry name" value="NUDIX_BOX"/>
    <property type="match status" value="1"/>
</dbReference>
<name>A0A917IHY9_9MICO</name>
<dbReference type="SUPFAM" id="SSF55811">
    <property type="entry name" value="Nudix"/>
    <property type="match status" value="1"/>
</dbReference>
<evidence type="ECO:0000313" key="6">
    <source>
        <dbReference type="Proteomes" id="UP000657592"/>
    </source>
</evidence>
<comment type="caution">
    <text evidence="5">The sequence shown here is derived from an EMBL/GenBank/DDBJ whole genome shotgun (WGS) entry which is preliminary data.</text>
</comment>
<keyword evidence="2" id="KW-0378">Hydrolase</keyword>
<feature type="region of interest" description="Disordered" evidence="3">
    <location>
        <begin position="1"/>
        <end position="22"/>
    </location>
</feature>
<keyword evidence="6" id="KW-1185">Reference proteome</keyword>
<dbReference type="AlphaFoldDB" id="A0A917IHY9"/>
<reference evidence="5" key="1">
    <citation type="journal article" date="2014" name="Int. J. Syst. Evol. Microbiol.">
        <title>Complete genome sequence of Corynebacterium casei LMG S-19264T (=DSM 44701T), isolated from a smear-ripened cheese.</title>
        <authorList>
            <consortium name="US DOE Joint Genome Institute (JGI-PGF)"/>
            <person name="Walter F."/>
            <person name="Albersmeier A."/>
            <person name="Kalinowski J."/>
            <person name="Ruckert C."/>
        </authorList>
    </citation>
    <scope>NUCLEOTIDE SEQUENCE</scope>
    <source>
        <strain evidence="5">CGMCC 1.15794</strain>
    </source>
</reference>
<sequence length="299" mass="31860">MTIEPPRPGEPPRFTGPRDPGDAWVITDSGERYWGRFGAAGLMAFDVERGVLLQHRVGWSHHGGTWALPGGALHEGESPISGALREASEEAGVPVASVRPRFTNVLDLEVWSYTTVVADVVERFAAAVTDPESFAVEWAPVEEVDHRPLHPGFAGAWTGLRELLRVRPVVVVDGANVVGSVPDGWWKDRAGAATRLLTRVSALAERGVPAERLGLGATHWFPEFVVVTEGQARDVPDVDGVRVVRAAGEGDDTIAAEAAALVDDGRVVTVVTSDRGLRARAAEAGATVHGAGWLTDLLD</sequence>
<dbReference type="InterPro" id="IPR000086">
    <property type="entry name" value="NUDIX_hydrolase_dom"/>
</dbReference>
<accession>A0A917IHY9</accession>
<protein>
    <submittedName>
        <fullName evidence="5">NTP pyrophosphohydrolase</fullName>
    </submittedName>
</protein>
<dbReference type="EMBL" id="BMJY01000009">
    <property type="protein sequence ID" value="GGH46009.1"/>
    <property type="molecule type" value="Genomic_DNA"/>
</dbReference>
<organism evidence="5 6">
    <name type="scientific">Microbacterium album</name>
    <dbReference type="NCBI Taxonomy" id="2053191"/>
    <lineage>
        <taxon>Bacteria</taxon>
        <taxon>Bacillati</taxon>
        <taxon>Actinomycetota</taxon>
        <taxon>Actinomycetes</taxon>
        <taxon>Micrococcales</taxon>
        <taxon>Microbacteriaceae</taxon>
        <taxon>Microbacterium</taxon>
    </lineage>
</organism>
<proteinExistence type="predicted"/>
<evidence type="ECO:0000256" key="3">
    <source>
        <dbReference type="SAM" id="MobiDB-lite"/>
    </source>
</evidence>
<dbReference type="RefSeq" id="WP_188756317.1">
    <property type="nucleotide sequence ID" value="NZ_BMJY01000009.1"/>
</dbReference>
<reference evidence="5" key="2">
    <citation type="submission" date="2020-09" db="EMBL/GenBank/DDBJ databases">
        <authorList>
            <person name="Sun Q."/>
            <person name="Zhou Y."/>
        </authorList>
    </citation>
    <scope>NUCLEOTIDE SEQUENCE</scope>
    <source>
        <strain evidence="5">CGMCC 1.15794</strain>
    </source>
</reference>
<dbReference type="InterPro" id="IPR020084">
    <property type="entry name" value="NUDIX_hydrolase_CS"/>
</dbReference>
<dbReference type="InterPro" id="IPR015797">
    <property type="entry name" value="NUDIX_hydrolase-like_dom_sf"/>
</dbReference>
<evidence type="ECO:0000256" key="2">
    <source>
        <dbReference type="ARBA" id="ARBA00022801"/>
    </source>
</evidence>
<gene>
    <name evidence="5" type="ORF">GCM10010921_21800</name>
</gene>
<evidence type="ECO:0000256" key="1">
    <source>
        <dbReference type="ARBA" id="ARBA00001946"/>
    </source>
</evidence>
<dbReference type="PANTHER" id="PTHR43046:SF2">
    <property type="entry name" value="8-OXO-DGTP DIPHOSPHATASE-RELATED"/>
    <property type="match status" value="1"/>
</dbReference>
<dbReference type="Pfam" id="PF00293">
    <property type="entry name" value="NUDIX"/>
    <property type="match status" value="1"/>
</dbReference>
<feature type="domain" description="Nudix hydrolase" evidence="4">
    <location>
        <begin position="35"/>
        <end position="161"/>
    </location>
</feature>
<dbReference type="PROSITE" id="PS51462">
    <property type="entry name" value="NUDIX"/>
    <property type="match status" value="1"/>
</dbReference>
<dbReference type="PANTHER" id="PTHR43046">
    <property type="entry name" value="GDP-MANNOSE MANNOSYL HYDROLASE"/>
    <property type="match status" value="1"/>
</dbReference>
<comment type="cofactor">
    <cofactor evidence="1">
        <name>Mg(2+)</name>
        <dbReference type="ChEBI" id="CHEBI:18420"/>
    </cofactor>
</comment>
<dbReference type="Gene3D" id="3.90.79.10">
    <property type="entry name" value="Nucleoside Triphosphate Pyrophosphohydrolase"/>
    <property type="match status" value="1"/>
</dbReference>
<feature type="compositionally biased region" description="Pro residues" evidence="3">
    <location>
        <begin position="1"/>
        <end position="11"/>
    </location>
</feature>
<dbReference type="GO" id="GO:0016787">
    <property type="term" value="F:hydrolase activity"/>
    <property type="evidence" value="ECO:0007669"/>
    <property type="project" value="UniProtKB-KW"/>
</dbReference>
<evidence type="ECO:0000259" key="4">
    <source>
        <dbReference type="PROSITE" id="PS51462"/>
    </source>
</evidence>
<evidence type="ECO:0000313" key="5">
    <source>
        <dbReference type="EMBL" id="GGH46009.1"/>
    </source>
</evidence>
<dbReference type="Proteomes" id="UP000657592">
    <property type="component" value="Unassembled WGS sequence"/>
</dbReference>